<feature type="region of interest" description="Disordered" evidence="1">
    <location>
        <begin position="114"/>
        <end position="147"/>
    </location>
</feature>
<organism evidence="2 3">
    <name type="scientific">Aldrovandia affinis</name>
    <dbReference type="NCBI Taxonomy" id="143900"/>
    <lineage>
        <taxon>Eukaryota</taxon>
        <taxon>Metazoa</taxon>
        <taxon>Chordata</taxon>
        <taxon>Craniata</taxon>
        <taxon>Vertebrata</taxon>
        <taxon>Euteleostomi</taxon>
        <taxon>Actinopterygii</taxon>
        <taxon>Neopterygii</taxon>
        <taxon>Teleostei</taxon>
        <taxon>Notacanthiformes</taxon>
        <taxon>Halosauridae</taxon>
        <taxon>Aldrovandia</taxon>
    </lineage>
</organism>
<sequence>MAYGRPTTKVTRPSVCTGNAVLADVSPRREKRDGVQPEHLARALRTIITSHYKSYYATKRRWWRLRDGRVPGGNETQRREDRHRDAELRIDPAAPAKADSAFLCIPLCRSSSSRRRRAKTPHHSALPGCRRHDSANRADPPPLAIRPTDHPTPVIPQLPNFHSCAVVLFSRVFKTTARTKKLYFSLTAFVRRVSGNLLLR</sequence>
<accession>A0AAD7RAE4</accession>
<protein>
    <submittedName>
        <fullName evidence="2">Uncharacterized protein</fullName>
    </submittedName>
</protein>
<evidence type="ECO:0000313" key="2">
    <source>
        <dbReference type="EMBL" id="KAJ8372864.1"/>
    </source>
</evidence>
<gene>
    <name evidence="2" type="ORF">AAFF_G00276370</name>
</gene>
<proteinExistence type="predicted"/>
<evidence type="ECO:0000256" key="1">
    <source>
        <dbReference type="SAM" id="MobiDB-lite"/>
    </source>
</evidence>
<evidence type="ECO:0000313" key="3">
    <source>
        <dbReference type="Proteomes" id="UP001221898"/>
    </source>
</evidence>
<dbReference type="EMBL" id="JAINUG010000383">
    <property type="protein sequence ID" value="KAJ8372864.1"/>
    <property type="molecule type" value="Genomic_DNA"/>
</dbReference>
<name>A0AAD7RAE4_9TELE</name>
<keyword evidence="3" id="KW-1185">Reference proteome</keyword>
<reference evidence="2" key="1">
    <citation type="journal article" date="2023" name="Science">
        <title>Genome structures resolve the early diversification of teleost fishes.</title>
        <authorList>
            <person name="Parey E."/>
            <person name="Louis A."/>
            <person name="Montfort J."/>
            <person name="Bouchez O."/>
            <person name="Roques C."/>
            <person name="Iampietro C."/>
            <person name="Lluch J."/>
            <person name="Castinel A."/>
            <person name="Donnadieu C."/>
            <person name="Desvignes T."/>
            <person name="Floi Bucao C."/>
            <person name="Jouanno E."/>
            <person name="Wen M."/>
            <person name="Mejri S."/>
            <person name="Dirks R."/>
            <person name="Jansen H."/>
            <person name="Henkel C."/>
            <person name="Chen W.J."/>
            <person name="Zahm M."/>
            <person name="Cabau C."/>
            <person name="Klopp C."/>
            <person name="Thompson A.W."/>
            <person name="Robinson-Rechavi M."/>
            <person name="Braasch I."/>
            <person name="Lecointre G."/>
            <person name="Bobe J."/>
            <person name="Postlethwait J.H."/>
            <person name="Berthelot C."/>
            <person name="Roest Crollius H."/>
            <person name="Guiguen Y."/>
        </authorList>
    </citation>
    <scope>NUCLEOTIDE SEQUENCE</scope>
    <source>
        <strain evidence="2">NC1722</strain>
    </source>
</reference>
<dbReference type="AlphaFoldDB" id="A0AAD7RAE4"/>
<comment type="caution">
    <text evidence="2">The sequence shown here is derived from an EMBL/GenBank/DDBJ whole genome shotgun (WGS) entry which is preliminary data.</text>
</comment>
<dbReference type="Proteomes" id="UP001221898">
    <property type="component" value="Unassembled WGS sequence"/>
</dbReference>